<comment type="catalytic activity">
    <reaction evidence="13">
        <text>ATP + H2O + 4 H(+)(in) = ADP + phosphate + 5 H(+)(out)</text>
        <dbReference type="Rhea" id="RHEA:57720"/>
        <dbReference type="ChEBI" id="CHEBI:15377"/>
        <dbReference type="ChEBI" id="CHEBI:15378"/>
        <dbReference type="ChEBI" id="CHEBI:30616"/>
        <dbReference type="ChEBI" id="CHEBI:43474"/>
        <dbReference type="ChEBI" id="CHEBI:456216"/>
        <dbReference type="EC" id="7.1.2.2"/>
    </reaction>
</comment>
<dbReference type="EnsemblProtists" id="HpaT804929">
    <property type="protein sequence ID" value="HpaP804929"/>
    <property type="gene ID" value="HpaG804929"/>
</dbReference>
<evidence type="ECO:0000256" key="3">
    <source>
        <dbReference type="ARBA" id="ARBA00011648"/>
    </source>
</evidence>
<evidence type="ECO:0000256" key="8">
    <source>
        <dbReference type="ARBA" id="ARBA00022967"/>
    </source>
</evidence>
<evidence type="ECO:0000256" key="2">
    <source>
        <dbReference type="ARBA" id="ARBA00008936"/>
    </source>
</evidence>
<evidence type="ECO:0000256" key="10">
    <source>
        <dbReference type="ARBA" id="ARBA00023136"/>
    </source>
</evidence>
<dbReference type="Pfam" id="PF00006">
    <property type="entry name" value="ATP-synt_ab"/>
    <property type="match status" value="1"/>
</dbReference>
<evidence type="ECO:0000259" key="14">
    <source>
        <dbReference type="SMART" id="SM00382"/>
    </source>
</evidence>
<comment type="function">
    <text evidence="13">Produces ATP from ADP in the presence of a proton gradient across the membrane.</text>
</comment>
<dbReference type="HAMAP" id="MF_01347">
    <property type="entry name" value="ATP_synth_beta_bact"/>
    <property type="match status" value="1"/>
</dbReference>
<keyword evidence="11 13" id="KW-0139">CF(1)</keyword>
<dbReference type="CDD" id="cd18110">
    <property type="entry name" value="ATP-synt_F1_beta_C"/>
    <property type="match status" value="1"/>
</dbReference>
<dbReference type="InterPro" id="IPR024034">
    <property type="entry name" value="ATPase_F1/V1_b/a_C"/>
</dbReference>
<dbReference type="AlphaFoldDB" id="M4BF60"/>
<dbReference type="eggNOG" id="KOG1350">
    <property type="taxonomic scope" value="Eukaryota"/>
</dbReference>
<dbReference type="Gene3D" id="1.10.1140.10">
    <property type="entry name" value="Bovine Mitochondrial F1-atpase, Atp Synthase Beta Chain, Chain D, domain 3"/>
    <property type="match status" value="1"/>
</dbReference>
<evidence type="ECO:0000256" key="6">
    <source>
        <dbReference type="ARBA" id="ARBA00022781"/>
    </source>
</evidence>
<keyword evidence="9" id="KW-0406">Ion transport</keyword>
<dbReference type="FunFam" id="1.10.1140.10:FF:000001">
    <property type="entry name" value="ATP synthase subunit beta"/>
    <property type="match status" value="1"/>
</dbReference>
<dbReference type="STRING" id="559515.M4BF60"/>
<reference evidence="16" key="1">
    <citation type="journal article" date="2010" name="Science">
        <title>Signatures of adaptation to obligate biotrophy in the Hyaloperonospora arabidopsidis genome.</title>
        <authorList>
            <person name="Baxter L."/>
            <person name="Tripathy S."/>
            <person name="Ishaque N."/>
            <person name="Boot N."/>
            <person name="Cabral A."/>
            <person name="Kemen E."/>
            <person name="Thines M."/>
            <person name="Ah-Fong A."/>
            <person name="Anderson R."/>
            <person name="Badejoko W."/>
            <person name="Bittner-Eddy P."/>
            <person name="Boore J.L."/>
            <person name="Chibucos M.C."/>
            <person name="Coates M."/>
            <person name="Dehal P."/>
            <person name="Delehaunty K."/>
            <person name="Dong S."/>
            <person name="Downton P."/>
            <person name="Dumas B."/>
            <person name="Fabro G."/>
            <person name="Fronick C."/>
            <person name="Fuerstenberg S.I."/>
            <person name="Fulton L."/>
            <person name="Gaulin E."/>
            <person name="Govers F."/>
            <person name="Hughes L."/>
            <person name="Humphray S."/>
            <person name="Jiang R.H."/>
            <person name="Judelson H."/>
            <person name="Kamoun S."/>
            <person name="Kyung K."/>
            <person name="Meijer H."/>
            <person name="Minx P."/>
            <person name="Morris P."/>
            <person name="Nelson J."/>
            <person name="Phuntumart V."/>
            <person name="Qutob D."/>
            <person name="Rehmany A."/>
            <person name="Rougon-Cardoso A."/>
            <person name="Ryden P."/>
            <person name="Torto-Alalibo T."/>
            <person name="Studholme D."/>
            <person name="Wang Y."/>
            <person name="Win J."/>
            <person name="Wood J."/>
            <person name="Clifton S.W."/>
            <person name="Rogers J."/>
            <person name="Van den Ackerveken G."/>
            <person name="Jones J.D."/>
            <person name="McDowell J.M."/>
            <person name="Beynon J."/>
            <person name="Tyler B.M."/>
        </authorList>
    </citation>
    <scope>NUCLEOTIDE SEQUENCE [LARGE SCALE GENOMIC DNA]</scope>
    <source>
        <strain evidence="16">Emoy2</strain>
    </source>
</reference>
<evidence type="ECO:0000313" key="16">
    <source>
        <dbReference type="Proteomes" id="UP000011713"/>
    </source>
</evidence>
<dbReference type="SMART" id="SM00382">
    <property type="entry name" value="AAA"/>
    <property type="match status" value="1"/>
</dbReference>
<dbReference type="FunFam" id="3.40.50.300:FF:000026">
    <property type="entry name" value="ATP synthase subunit beta"/>
    <property type="match status" value="1"/>
</dbReference>
<evidence type="ECO:0000256" key="5">
    <source>
        <dbReference type="ARBA" id="ARBA00022741"/>
    </source>
</evidence>
<dbReference type="InParanoid" id="M4BF60"/>
<dbReference type="InterPro" id="IPR000194">
    <property type="entry name" value="ATPase_F1/V1/A1_a/bsu_nucl-bd"/>
</dbReference>
<protein>
    <recommendedName>
        <fullName evidence="13">ATP synthase subunit beta</fullName>
        <ecNumber evidence="13">7.1.2.2</ecNumber>
    </recommendedName>
</protein>
<comment type="similarity">
    <text evidence="2">Belongs to the ATPase alpha/beta chains family.</text>
</comment>
<dbReference type="InterPro" id="IPR004100">
    <property type="entry name" value="ATPase_F1/V1/A1_a/bsu_N"/>
</dbReference>
<evidence type="ECO:0000313" key="15">
    <source>
        <dbReference type="EnsemblProtists" id="HpaP804929"/>
    </source>
</evidence>
<keyword evidence="4" id="KW-0813">Transport</keyword>
<dbReference type="InterPro" id="IPR036121">
    <property type="entry name" value="ATPase_F1/V1/A1_a/bsu_N_sf"/>
</dbReference>
<dbReference type="HOGENOM" id="CLU_022398_0_2_1"/>
<dbReference type="Proteomes" id="UP000011713">
    <property type="component" value="Unassembled WGS sequence"/>
</dbReference>
<keyword evidence="10" id="KW-0472">Membrane</keyword>
<dbReference type="PIRSF" id="PIRSF039072">
    <property type="entry name" value="ATPase_subunit_beta"/>
    <property type="match status" value="1"/>
</dbReference>
<dbReference type="InterPro" id="IPR055190">
    <property type="entry name" value="ATP-synt_VA_C"/>
</dbReference>
<evidence type="ECO:0000256" key="4">
    <source>
        <dbReference type="ARBA" id="ARBA00022448"/>
    </source>
</evidence>
<dbReference type="EC" id="7.1.2.2" evidence="13"/>
<proteinExistence type="inferred from homology"/>
<dbReference type="GO" id="GO:0042776">
    <property type="term" value="P:proton motive force-driven mitochondrial ATP synthesis"/>
    <property type="evidence" value="ECO:0007669"/>
    <property type="project" value="TreeGrafter"/>
</dbReference>
<keyword evidence="7 13" id="KW-0067">ATP-binding</keyword>
<dbReference type="Gene3D" id="3.40.50.300">
    <property type="entry name" value="P-loop containing nucleotide triphosphate hydrolases"/>
    <property type="match status" value="1"/>
</dbReference>
<dbReference type="Pfam" id="PF22919">
    <property type="entry name" value="ATP-synt_VA_C"/>
    <property type="match status" value="1"/>
</dbReference>
<dbReference type="EMBL" id="JH598194">
    <property type="status" value="NOT_ANNOTATED_CDS"/>
    <property type="molecule type" value="Genomic_DNA"/>
</dbReference>
<dbReference type="PANTHER" id="PTHR15184">
    <property type="entry name" value="ATP SYNTHASE"/>
    <property type="match status" value="1"/>
</dbReference>
<dbReference type="CDD" id="cd18115">
    <property type="entry name" value="ATP-synt_F1_beta_N"/>
    <property type="match status" value="1"/>
</dbReference>
<dbReference type="InterPro" id="IPR003593">
    <property type="entry name" value="AAA+_ATPase"/>
</dbReference>
<organism evidence="15 16">
    <name type="scientific">Hyaloperonospora arabidopsidis (strain Emoy2)</name>
    <name type="common">Downy mildew agent</name>
    <name type="synonym">Peronospora arabidopsidis</name>
    <dbReference type="NCBI Taxonomy" id="559515"/>
    <lineage>
        <taxon>Eukaryota</taxon>
        <taxon>Sar</taxon>
        <taxon>Stramenopiles</taxon>
        <taxon>Oomycota</taxon>
        <taxon>Peronosporomycetes</taxon>
        <taxon>Peronosporales</taxon>
        <taxon>Peronosporaceae</taxon>
        <taxon>Hyaloperonospora</taxon>
    </lineage>
</organism>
<reference evidence="15" key="2">
    <citation type="submission" date="2015-06" db="UniProtKB">
        <authorList>
            <consortium name="EnsemblProtists"/>
        </authorList>
    </citation>
    <scope>IDENTIFICATION</scope>
    <source>
        <strain evidence="15">Emoy2</strain>
    </source>
</reference>
<sequence length="495" mass="53043">MRGVRLMATDAKKATASVGQITQIIGAVVDVQFKDNLPPILNALEIKTQDNTRIVLEVAQHLGENTVRTIAMEGTDGLVRGQECVDTGNPIMSGRMISKNFGLSRIMNVIGESVDERGPINAKRYAPIHASAPLLTEQGSGAEILVTGMKVVDLLAPYAKGGKIGLFGGAGVGKTVVIMELINNVANNHGGVSVFAGVGERTREGNDLYYEMIESGVIKINEDGTTTGSKAALVYGQMNEPPGARARVGLTGLTVAEYFRDVEGQDVLLFVDNIFRFTQACSEVSALLGRIPSAVGYQPTLATDLGALQERITSTKKGSITSVQAIYVPADDLTDPAPATTFSHLDATTVLSRQISELGIYPAVDPLDSKSRMLDPRIIGQEHYDVARATQKLLQDYKGLQDIIAILGMDELSEDDKLTVARARKVQKFMSQPLHVAEVFTGKPGKFVPLVDTISSFKDIISGNYDDLPEAAFYMVGGIEEVKAKATALAAELDE</sequence>
<keyword evidence="16" id="KW-1185">Reference proteome</keyword>
<evidence type="ECO:0000256" key="13">
    <source>
        <dbReference type="RuleBase" id="RU003553"/>
    </source>
</evidence>
<dbReference type="PANTHER" id="PTHR15184:SF82">
    <property type="entry name" value="ATP SYNTHASE SUBUNIT BETA, MITOCHONDRIAL"/>
    <property type="match status" value="1"/>
</dbReference>
<dbReference type="SUPFAM" id="SSF52540">
    <property type="entry name" value="P-loop containing nucleoside triphosphate hydrolases"/>
    <property type="match status" value="1"/>
</dbReference>
<dbReference type="FunCoup" id="M4BF60">
    <property type="interactions" value="245"/>
</dbReference>
<evidence type="ECO:0000256" key="12">
    <source>
        <dbReference type="ARBA" id="ARBA00023310"/>
    </source>
</evidence>
<dbReference type="PROSITE" id="PS00152">
    <property type="entry name" value="ATPASE_ALPHA_BETA"/>
    <property type="match status" value="1"/>
</dbReference>
<evidence type="ECO:0000256" key="11">
    <source>
        <dbReference type="ARBA" id="ARBA00023196"/>
    </source>
</evidence>
<dbReference type="SUPFAM" id="SSF47917">
    <property type="entry name" value="C-terminal domain of alpha and beta subunits of F1 ATP synthase"/>
    <property type="match status" value="1"/>
</dbReference>
<evidence type="ECO:0000256" key="9">
    <source>
        <dbReference type="ARBA" id="ARBA00023065"/>
    </source>
</evidence>
<comment type="subunit">
    <text evidence="13">F-type ATPases have 2 components, CF(1) - the catalytic core - and CF(0) - the membrane proton channel. CF(1) and CF(0) have multiple subunits.</text>
</comment>
<dbReference type="GO" id="GO:0005743">
    <property type="term" value="C:mitochondrial inner membrane"/>
    <property type="evidence" value="ECO:0007669"/>
    <property type="project" value="UniProtKB-SubCell"/>
</dbReference>
<dbReference type="CDD" id="cd01133">
    <property type="entry name" value="F1-ATPase_beta_CD"/>
    <property type="match status" value="1"/>
</dbReference>
<dbReference type="GO" id="GO:0045259">
    <property type="term" value="C:proton-transporting ATP synthase complex"/>
    <property type="evidence" value="ECO:0007669"/>
    <property type="project" value="UniProtKB-KW"/>
</dbReference>
<comment type="subcellular location">
    <subcellularLocation>
        <location evidence="1">Mitochondrion inner membrane</location>
    </subcellularLocation>
</comment>
<accession>M4BF60</accession>
<comment type="subunit">
    <text evidence="3">F-type ATPases have 2 components, CF(1) - the catalytic core - and CF(0) - the membrane proton channel. CF(1) has five subunits: alpha(3), beta(3), gamma(1), delta(1), epsilon(1). CF(0) has three main subunits: a, b and c.</text>
</comment>
<keyword evidence="8" id="KW-1278">Translocase</keyword>
<dbReference type="OMA" id="SMEEGGW"/>
<name>M4BF60_HYAAE</name>
<dbReference type="FunFam" id="2.40.10.170:FF:000004">
    <property type="entry name" value="ATP synthase subunit beta"/>
    <property type="match status" value="1"/>
</dbReference>
<evidence type="ECO:0000256" key="1">
    <source>
        <dbReference type="ARBA" id="ARBA00004273"/>
    </source>
</evidence>
<dbReference type="InterPro" id="IPR027417">
    <property type="entry name" value="P-loop_NTPase"/>
</dbReference>
<dbReference type="Gene3D" id="2.40.10.170">
    <property type="match status" value="1"/>
</dbReference>
<dbReference type="SUPFAM" id="SSF50615">
    <property type="entry name" value="N-terminal domain of alpha and beta subunits of F1 ATP synthase"/>
    <property type="match status" value="1"/>
</dbReference>
<dbReference type="NCBIfam" id="TIGR01039">
    <property type="entry name" value="atpD"/>
    <property type="match status" value="1"/>
</dbReference>
<dbReference type="GO" id="GO:0046933">
    <property type="term" value="F:proton-transporting ATP synthase activity, rotational mechanism"/>
    <property type="evidence" value="ECO:0007669"/>
    <property type="project" value="InterPro"/>
</dbReference>
<dbReference type="VEuPathDB" id="FungiDB:HpaG804929"/>
<dbReference type="Pfam" id="PF02874">
    <property type="entry name" value="ATP-synt_ab_N"/>
    <property type="match status" value="1"/>
</dbReference>
<dbReference type="InterPro" id="IPR005722">
    <property type="entry name" value="ATP_synth_F1_bsu"/>
</dbReference>
<evidence type="ECO:0000256" key="7">
    <source>
        <dbReference type="ARBA" id="ARBA00022840"/>
    </source>
</evidence>
<dbReference type="InterPro" id="IPR020003">
    <property type="entry name" value="ATPase_a/bsu_AS"/>
</dbReference>
<feature type="domain" description="AAA+ ATPase" evidence="14">
    <location>
        <begin position="160"/>
        <end position="434"/>
    </location>
</feature>
<keyword evidence="5 13" id="KW-0547">Nucleotide-binding</keyword>
<keyword evidence="12 13" id="KW-0066">ATP synthesis</keyword>
<dbReference type="GO" id="GO:0005524">
    <property type="term" value="F:ATP binding"/>
    <property type="evidence" value="ECO:0007669"/>
    <property type="project" value="UniProtKB-KW"/>
</dbReference>
<dbReference type="InterPro" id="IPR050053">
    <property type="entry name" value="ATPase_alpha/beta_chains"/>
</dbReference>
<keyword evidence="6" id="KW-0375">Hydrogen ion transport</keyword>